<feature type="binding site" evidence="4">
    <location>
        <position position="159"/>
    </location>
    <ligand>
        <name>Zn(2+)</name>
        <dbReference type="ChEBI" id="CHEBI:29105"/>
    </ligand>
</feature>
<dbReference type="InterPro" id="IPR026590">
    <property type="entry name" value="Ssirtuin_cat_dom"/>
</dbReference>
<keyword evidence="4" id="KW-0862">Zinc</keyword>
<evidence type="ECO:0000256" key="1">
    <source>
        <dbReference type="ARBA" id="ARBA00012928"/>
    </source>
</evidence>
<keyword evidence="3" id="KW-0520">NAD</keyword>
<gene>
    <name evidence="6" type="ORF">M622_00720</name>
</gene>
<dbReference type="eggNOG" id="COG0846">
    <property type="taxonomic scope" value="Bacteria"/>
</dbReference>
<dbReference type="PATRIC" id="fig|1348657.5.peg.144"/>
<evidence type="ECO:0000259" key="5">
    <source>
        <dbReference type="PROSITE" id="PS50305"/>
    </source>
</evidence>
<dbReference type="GO" id="GO:0070403">
    <property type="term" value="F:NAD+ binding"/>
    <property type="evidence" value="ECO:0007669"/>
    <property type="project" value="InterPro"/>
</dbReference>
<dbReference type="SUPFAM" id="SSF52467">
    <property type="entry name" value="DHS-like NAD/FAD-binding domain"/>
    <property type="match status" value="1"/>
</dbReference>
<keyword evidence="2" id="KW-0808">Transferase</keyword>
<feature type="binding site" evidence="4">
    <location>
        <position position="135"/>
    </location>
    <ligand>
        <name>Zn(2+)</name>
        <dbReference type="ChEBI" id="CHEBI:29105"/>
    </ligand>
</feature>
<dbReference type="CDD" id="cd01407">
    <property type="entry name" value="SIR2-fam"/>
    <property type="match status" value="1"/>
</dbReference>
<comment type="caution">
    <text evidence="6">The sequence shown here is derived from an EMBL/GenBank/DDBJ whole genome shotgun (WGS) entry which is preliminary data.</text>
</comment>
<dbReference type="PROSITE" id="PS50305">
    <property type="entry name" value="SIRTUIN"/>
    <property type="match status" value="1"/>
</dbReference>
<organism evidence="6 7">
    <name type="scientific">Thauera terpenica 58Eu</name>
    <dbReference type="NCBI Taxonomy" id="1348657"/>
    <lineage>
        <taxon>Bacteria</taxon>
        <taxon>Pseudomonadati</taxon>
        <taxon>Pseudomonadota</taxon>
        <taxon>Betaproteobacteria</taxon>
        <taxon>Rhodocyclales</taxon>
        <taxon>Zoogloeaceae</taxon>
        <taxon>Thauera</taxon>
    </lineage>
</organism>
<keyword evidence="4" id="KW-0479">Metal-binding</keyword>
<dbReference type="InterPro" id="IPR026591">
    <property type="entry name" value="Sirtuin_cat_small_dom_sf"/>
</dbReference>
<dbReference type="GO" id="GO:0017136">
    <property type="term" value="F:histone deacetylase activity, NAD-dependent"/>
    <property type="evidence" value="ECO:0007669"/>
    <property type="project" value="TreeGrafter"/>
</dbReference>
<protein>
    <recommendedName>
        <fullName evidence="1">protein acetyllysine N-acetyltransferase</fullName>
        <ecNumber evidence="1">2.3.1.286</ecNumber>
    </recommendedName>
</protein>
<dbReference type="Proteomes" id="UP000015455">
    <property type="component" value="Unassembled WGS sequence"/>
</dbReference>
<dbReference type="NCBIfam" id="NF001753">
    <property type="entry name" value="PRK00481.1-3"/>
    <property type="match status" value="1"/>
</dbReference>
<feature type="binding site" evidence="4">
    <location>
        <position position="138"/>
    </location>
    <ligand>
        <name>Zn(2+)</name>
        <dbReference type="ChEBI" id="CHEBI:29105"/>
    </ligand>
</feature>
<dbReference type="PANTHER" id="PTHR11085">
    <property type="entry name" value="NAD-DEPENDENT PROTEIN DEACYLASE SIRTUIN-5, MITOCHONDRIAL-RELATED"/>
    <property type="match status" value="1"/>
</dbReference>
<sequence length="260" mass="28435">MMQADTVDRVARLLAQAQRVLFITGAGVSADSGLPTYRGIGGLYHERLTAEGLTIEEALSGEMMARRPDISWKYIAEIEGNCRGARPNAAHRLIAAFEREKDLVCVLTQNVDGLHAEAGSRQLIEIHGNVHRLRCTDCMQARQVPDYAGLQIPPECPRCGGTLRPDIVLFGEALPAGAVARLEHVLESGLDLIVSIGTSSVFPYIAGPVMWAARQGLPTVEVNPGDTAVSRFVEYRLRMGASDALHELWYRTHPREPAED</sequence>
<dbReference type="GO" id="GO:0046872">
    <property type="term" value="F:metal ion binding"/>
    <property type="evidence" value="ECO:0007669"/>
    <property type="project" value="UniProtKB-KW"/>
</dbReference>
<proteinExistence type="predicted"/>
<dbReference type="Gene3D" id="3.30.1600.10">
    <property type="entry name" value="SIR2/SIRT2 'Small Domain"/>
    <property type="match status" value="1"/>
</dbReference>
<dbReference type="PANTHER" id="PTHR11085:SF4">
    <property type="entry name" value="NAD-DEPENDENT PROTEIN DEACYLASE"/>
    <property type="match status" value="1"/>
</dbReference>
<dbReference type="EC" id="2.3.1.286" evidence="1"/>
<accession>S9ZRT0</accession>
<evidence type="ECO:0000256" key="4">
    <source>
        <dbReference type="PROSITE-ProRule" id="PRU00236"/>
    </source>
</evidence>
<name>S9ZRT0_9RHOO</name>
<evidence type="ECO:0000256" key="3">
    <source>
        <dbReference type="ARBA" id="ARBA00023027"/>
    </source>
</evidence>
<dbReference type="InterPro" id="IPR003000">
    <property type="entry name" value="Sirtuin"/>
</dbReference>
<evidence type="ECO:0000313" key="6">
    <source>
        <dbReference type="EMBL" id="EPZ17321.1"/>
    </source>
</evidence>
<evidence type="ECO:0000256" key="2">
    <source>
        <dbReference type="ARBA" id="ARBA00022679"/>
    </source>
</evidence>
<feature type="domain" description="Deacetylase sirtuin-type" evidence="5">
    <location>
        <begin position="1"/>
        <end position="256"/>
    </location>
</feature>
<dbReference type="STRING" id="1348657.M622_00720"/>
<evidence type="ECO:0000313" key="7">
    <source>
        <dbReference type="Proteomes" id="UP000015455"/>
    </source>
</evidence>
<reference evidence="6 7" key="1">
    <citation type="submission" date="2013-06" db="EMBL/GenBank/DDBJ databases">
        <title>Draft genome sequence of Thauera terpenica.</title>
        <authorList>
            <person name="Liu B."/>
            <person name="Frostegard A.H."/>
            <person name="Shapleigh J.P."/>
        </authorList>
    </citation>
    <scope>NUCLEOTIDE SEQUENCE [LARGE SCALE GENOMIC DNA]</scope>
    <source>
        <strain evidence="6 7">58Eu</strain>
    </source>
</reference>
<dbReference type="OrthoDB" id="9800582at2"/>
<feature type="binding site" evidence="4">
    <location>
        <position position="156"/>
    </location>
    <ligand>
        <name>Zn(2+)</name>
        <dbReference type="ChEBI" id="CHEBI:29105"/>
    </ligand>
</feature>
<dbReference type="InterPro" id="IPR050134">
    <property type="entry name" value="NAD-dep_sirtuin_deacylases"/>
</dbReference>
<dbReference type="Pfam" id="PF02146">
    <property type="entry name" value="SIR2"/>
    <property type="match status" value="1"/>
</dbReference>
<dbReference type="Gene3D" id="3.40.50.1220">
    <property type="entry name" value="TPP-binding domain"/>
    <property type="match status" value="1"/>
</dbReference>
<dbReference type="InterPro" id="IPR029035">
    <property type="entry name" value="DHS-like_NAD/FAD-binding_dom"/>
</dbReference>
<dbReference type="RefSeq" id="WP_021247607.1">
    <property type="nucleotide sequence ID" value="NZ_ATJV01000001.1"/>
</dbReference>
<feature type="active site" description="Proton acceptor" evidence="4">
    <location>
        <position position="127"/>
    </location>
</feature>
<keyword evidence="7" id="KW-1185">Reference proteome</keyword>
<dbReference type="EMBL" id="ATJV01000001">
    <property type="protein sequence ID" value="EPZ17321.1"/>
    <property type="molecule type" value="Genomic_DNA"/>
</dbReference>
<dbReference type="AlphaFoldDB" id="S9ZRT0"/>